<keyword evidence="2" id="KW-1185">Reference proteome</keyword>
<gene>
    <name evidence="1" type="ORF">NTJ_07512</name>
</gene>
<evidence type="ECO:0000313" key="1">
    <source>
        <dbReference type="EMBL" id="BES94703.1"/>
    </source>
</evidence>
<organism evidence="1 2">
    <name type="scientific">Nesidiocoris tenuis</name>
    <dbReference type="NCBI Taxonomy" id="355587"/>
    <lineage>
        <taxon>Eukaryota</taxon>
        <taxon>Metazoa</taxon>
        <taxon>Ecdysozoa</taxon>
        <taxon>Arthropoda</taxon>
        <taxon>Hexapoda</taxon>
        <taxon>Insecta</taxon>
        <taxon>Pterygota</taxon>
        <taxon>Neoptera</taxon>
        <taxon>Paraneoptera</taxon>
        <taxon>Hemiptera</taxon>
        <taxon>Heteroptera</taxon>
        <taxon>Panheteroptera</taxon>
        <taxon>Cimicomorpha</taxon>
        <taxon>Miridae</taxon>
        <taxon>Dicyphina</taxon>
        <taxon>Nesidiocoris</taxon>
    </lineage>
</organism>
<protein>
    <submittedName>
        <fullName evidence="1">Uncharacterized protein</fullName>
    </submittedName>
</protein>
<evidence type="ECO:0000313" key="2">
    <source>
        <dbReference type="Proteomes" id="UP001307889"/>
    </source>
</evidence>
<dbReference type="EMBL" id="AP028913">
    <property type="protein sequence ID" value="BES94703.1"/>
    <property type="molecule type" value="Genomic_DNA"/>
</dbReference>
<proteinExistence type="predicted"/>
<dbReference type="Proteomes" id="UP001307889">
    <property type="component" value="Chromosome 5"/>
</dbReference>
<name>A0ABN7ARY9_9HEMI</name>
<accession>A0ABN7ARY9</accession>
<reference evidence="1 2" key="1">
    <citation type="submission" date="2023-09" db="EMBL/GenBank/DDBJ databases">
        <title>Nesidiocoris tenuis whole genome shotgun sequence.</title>
        <authorList>
            <person name="Shibata T."/>
            <person name="Shimoda M."/>
            <person name="Kobayashi T."/>
            <person name="Uehara T."/>
        </authorList>
    </citation>
    <scope>NUCLEOTIDE SEQUENCE [LARGE SCALE GENOMIC DNA]</scope>
    <source>
        <strain evidence="1 2">Japan</strain>
    </source>
</reference>
<sequence length="112" mass="12591">MLRCPSPQTAEATQFFASALFPLSALGRPAIYHRSGKLSKEEEKPWRRISKSDTVRVLAWYGKMIDGIVSIPWGIHSTIKNSISGMDKRKYTAVIWVTKLSPALLSLRTSKK</sequence>